<evidence type="ECO:0000313" key="2">
    <source>
        <dbReference type="Proteomes" id="UP000219252"/>
    </source>
</evidence>
<dbReference type="PANTHER" id="PTHR31793:SF24">
    <property type="entry name" value="LONG-CHAIN ACYL-COA THIOESTERASE FADM"/>
    <property type="match status" value="1"/>
</dbReference>
<dbReference type="SUPFAM" id="SSF54637">
    <property type="entry name" value="Thioesterase/thiol ester dehydrase-isomerase"/>
    <property type="match status" value="1"/>
</dbReference>
<dbReference type="EMBL" id="OBQC01000019">
    <property type="protein sequence ID" value="SOC44153.1"/>
    <property type="molecule type" value="Genomic_DNA"/>
</dbReference>
<proteinExistence type="predicted"/>
<accession>A0A285UQV6</accession>
<name>A0A285UQV6_9BACL</name>
<dbReference type="RefSeq" id="WP_097151031.1">
    <property type="nucleotide sequence ID" value="NZ_OBQC01000019.1"/>
</dbReference>
<dbReference type="Pfam" id="PF13279">
    <property type="entry name" value="4HBT_2"/>
    <property type="match status" value="1"/>
</dbReference>
<protein>
    <submittedName>
        <fullName evidence="1">Acyl-CoA thioester hydrolase</fullName>
    </submittedName>
</protein>
<dbReference type="PANTHER" id="PTHR31793">
    <property type="entry name" value="4-HYDROXYBENZOYL-COA THIOESTERASE FAMILY MEMBER"/>
    <property type="match status" value="1"/>
</dbReference>
<keyword evidence="2" id="KW-1185">Reference proteome</keyword>
<dbReference type="InterPro" id="IPR029069">
    <property type="entry name" value="HotDog_dom_sf"/>
</dbReference>
<dbReference type="Proteomes" id="UP000219252">
    <property type="component" value="Unassembled WGS sequence"/>
</dbReference>
<dbReference type="GO" id="GO:0047617">
    <property type="term" value="F:fatty acyl-CoA hydrolase activity"/>
    <property type="evidence" value="ECO:0007669"/>
    <property type="project" value="TreeGrafter"/>
</dbReference>
<dbReference type="CDD" id="cd00586">
    <property type="entry name" value="4HBT"/>
    <property type="match status" value="1"/>
</dbReference>
<reference evidence="2" key="1">
    <citation type="submission" date="2017-08" db="EMBL/GenBank/DDBJ databases">
        <authorList>
            <person name="Varghese N."/>
            <person name="Submissions S."/>
        </authorList>
    </citation>
    <scope>NUCLEOTIDE SEQUENCE [LARGE SCALE GENOMIC DNA]</scope>
    <source>
        <strain evidence="2">JC23</strain>
    </source>
</reference>
<organism evidence="1 2">
    <name type="scientific">Ureibacillus acetophenoni</name>
    <dbReference type="NCBI Taxonomy" id="614649"/>
    <lineage>
        <taxon>Bacteria</taxon>
        <taxon>Bacillati</taxon>
        <taxon>Bacillota</taxon>
        <taxon>Bacilli</taxon>
        <taxon>Bacillales</taxon>
        <taxon>Caryophanaceae</taxon>
        <taxon>Ureibacillus</taxon>
    </lineage>
</organism>
<dbReference type="InterPro" id="IPR050563">
    <property type="entry name" value="4-hydroxybenzoyl-CoA_TE"/>
</dbReference>
<dbReference type="OrthoDB" id="9801517at2"/>
<gene>
    <name evidence="1" type="ORF">SAMN05877842_11930</name>
</gene>
<keyword evidence="1" id="KW-0378">Hydrolase</keyword>
<dbReference type="Gene3D" id="3.10.129.10">
    <property type="entry name" value="Hotdog Thioesterase"/>
    <property type="match status" value="1"/>
</dbReference>
<dbReference type="AlphaFoldDB" id="A0A285UQV6"/>
<sequence length="131" mass="15132">MEHSKTYTIVESDLDELGHMNYLRYIKIFETARFGWFEQIGLRFENLLEEQLGPVLLKLETEYSKEVRLGDTVEIRSHLIRVGTKSFTLEQTMIHEGQTSATTTAIMAIMDLQKRKAIPVPAEIAKFKVNL</sequence>
<evidence type="ECO:0000313" key="1">
    <source>
        <dbReference type="EMBL" id="SOC44153.1"/>
    </source>
</evidence>